<dbReference type="PANTHER" id="PTHR44305">
    <property type="entry name" value="SI:DKEY-192D15.2-RELATED"/>
    <property type="match status" value="1"/>
</dbReference>
<dbReference type="AlphaFoldDB" id="A0A8S1R4J2"/>
<keyword evidence="3" id="KW-1185">Reference proteome</keyword>
<dbReference type="PANTHER" id="PTHR44305:SF2">
    <property type="entry name" value="SI:DKEY-192D15.2"/>
    <property type="match status" value="1"/>
</dbReference>
<dbReference type="Proteomes" id="UP000692954">
    <property type="component" value="Unassembled WGS sequence"/>
</dbReference>
<dbReference type="EMBL" id="CAJJDN010000137">
    <property type="protein sequence ID" value="CAD8122267.1"/>
    <property type="molecule type" value="Genomic_DNA"/>
</dbReference>
<gene>
    <name evidence="2" type="ORF">PSON_ATCC_30995.1.T1370089</name>
</gene>
<dbReference type="InterPro" id="IPR053083">
    <property type="entry name" value="TF_kinase-domain_protein"/>
</dbReference>
<feature type="domain" description="Protein kinase" evidence="1">
    <location>
        <begin position="20"/>
        <end position="309"/>
    </location>
</feature>
<organism evidence="2 3">
    <name type="scientific">Paramecium sonneborni</name>
    <dbReference type="NCBI Taxonomy" id="65129"/>
    <lineage>
        <taxon>Eukaryota</taxon>
        <taxon>Sar</taxon>
        <taxon>Alveolata</taxon>
        <taxon>Ciliophora</taxon>
        <taxon>Intramacronucleata</taxon>
        <taxon>Oligohymenophorea</taxon>
        <taxon>Peniculida</taxon>
        <taxon>Parameciidae</taxon>
        <taxon>Paramecium</taxon>
    </lineage>
</organism>
<comment type="caution">
    <text evidence="2">The sequence shown here is derived from an EMBL/GenBank/DDBJ whole genome shotgun (WGS) entry which is preliminary data.</text>
</comment>
<name>A0A8S1R4J2_9CILI</name>
<accession>A0A8S1R4J2</accession>
<evidence type="ECO:0000259" key="1">
    <source>
        <dbReference type="PROSITE" id="PS50011"/>
    </source>
</evidence>
<dbReference type="Pfam" id="PF00069">
    <property type="entry name" value="Pkinase"/>
    <property type="match status" value="1"/>
</dbReference>
<dbReference type="InterPro" id="IPR000719">
    <property type="entry name" value="Prot_kinase_dom"/>
</dbReference>
<proteinExistence type="predicted"/>
<protein>
    <recommendedName>
        <fullName evidence="1">Protein kinase domain-containing protein</fullName>
    </recommendedName>
</protein>
<evidence type="ECO:0000313" key="3">
    <source>
        <dbReference type="Proteomes" id="UP000692954"/>
    </source>
</evidence>
<dbReference type="GO" id="GO:0005524">
    <property type="term" value="F:ATP binding"/>
    <property type="evidence" value="ECO:0007669"/>
    <property type="project" value="InterPro"/>
</dbReference>
<dbReference type="SMART" id="SM00220">
    <property type="entry name" value="S_TKc"/>
    <property type="match status" value="1"/>
</dbReference>
<evidence type="ECO:0000313" key="2">
    <source>
        <dbReference type="EMBL" id="CAD8122267.1"/>
    </source>
</evidence>
<reference evidence="2" key="1">
    <citation type="submission" date="2021-01" db="EMBL/GenBank/DDBJ databases">
        <authorList>
            <consortium name="Genoscope - CEA"/>
            <person name="William W."/>
        </authorList>
    </citation>
    <scope>NUCLEOTIDE SEQUENCE</scope>
</reference>
<sequence length="315" mass="37359">MGNSQNGKEDMDYDKMIKNFSYIQDINHFQLGNIKIYDAIENKNHKIFQYKRLCQSDQQLQQLRNHFIERKKLINEHLIRVFYVMGKESVMCSDTSHVVILGEYFGNSLQQEHEYNLNQKMIFNESRLWLIIYQIIQCCAYLEEQGKYHGDLKIDHVYLDLDGSIKLIEHNLIPGSLNPYQKALYNNEFHAFSPEMLNLLQQSEDKEKQYSKLDILTLNKSDVFSFGMMILELASQFETKQYYDWEAKTMNYQQIISSIQFLTNRGYSTIFQNLLLQMCLQDIGERPGFQEMRIGLQSLENDILSHTAFYRSHIK</sequence>
<dbReference type="PROSITE" id="PS50011">
    <property type="entry name" value="PROTEIN_KINASE_DOM"/>
    <property type="match status" value="1"/>
</dbReference>
<dbReference type="GO" id="GO:0004672">
    <property type="term" value="F:protein kinase activity"/>
    <property type="evidence" value="ECO:0007669"/>
    <property type="project" value="InterPro"/>
</dbReference>
<dbReference type="OrthoDB" id="4062651at2759"/>